<dbReference type="AlphaFoldDB" id="A0A0K2U0F1"/>
<proteinExistence type="predicted"/>
<organism evidence="1">
    <name type="scientific">Lepeophtheirus salmonis</name>
    <name type="common">Salmon louse</name>
    <name type="synonym">Caligus salmonis</name>
    <dbReference type="NCBI Taxonomy" id="72036"/>
    <lineage>
        <taxon>Eukaryota</taxon>
        <taxon>Metazoa</taxon>
        <taxon>Ecdysozoa</taxon>
        <taxon>Arthropoda</taxon>
        <taxon>Crustacea</taxon>
        <taxon>Multicrustacea</taxon>
        <taxon>Hexanauplia</taxon>
        <taxon>Copepoda</taxon>
        <taxon>Siphonostomatoida</taxon>
        <taxon>Caligidae</taxon>
        <taxon>Lepeophtheirus</taxon>
    </lineage>
</organism>
<accession>A0A0K2U0F1</accession>
<reference evidence="1" key="1">
    <citation type="submission" date="2014-05" db="EMBL/GenBank/DDBJ databases">
        <authorList>
            <person name="Chronopoulou M."/>
        </authorList>
    </citation>
    <scope>NUCLEOTIDE SEQUENCE</scope>
    <source>
        <tissue evidence="1">Whole organism</tissue>
    </source>
</reference>
<sequence length="25" mass="2821">MKYQGEGVCARGRTEGYAENNDVSW</sequence>
<evidence type="ECO:0000313" key="1">
    <source>
        <dbReference type="EMBL" id="CDW31570.1"/>
    </source>
</evidence>
<name>A0A0K2U0F1_LEPSM</name>
<protein>
    <submittedName>
        <fullName evidence="1">Uncharacterized protein</fullName>
    </submittedName>
</protein>
<dbReference type="EMBL" id="HACA01014209">
    <property type="protein sequence ID" value="CDW31570.1"/>
    <property type="molecule type" value="Transcribed_RNA"/>
</dbReference>